<dbReference type="EnsemblMetazoa" id="G22964.1">
    <property type="protein sequence ID" value="G22964.1:cds"/>
    <property type="gene ID" value="G22964"/>
</dbReference>
<dbReference type="Proteomes" id="UP000005408">
    <property type="component" value="Unassembled WGS sequence"/>
</dbReference>
<evidence type="ECO:0000313" key="1">
    <source>
        <dbReference type="EnsemblMetazoa" id="G22964.1:cds"/>
    </source>
</evidence>
<organism evidence="1 2">
    <name type="scientific">Magallana gigas</name>
    <name type="common">Pacific oyster</name>
    <name type="synonym">Crassostrea gigas</name>
    <dbReference type="NCBI Taxonomy" id="29159"/>
    <lineage>
        <taxon>Eukaryota</taxon>
        <taxon>Metazoa</taxon>
        <taxon>Spiralia</taxon>
        <taxon>Lophotrochozoa</taxon>
        <taxon>Mollusca</taxon>
        <taxon>Bivalvia</taxon>
        <taxon>Autobranchia</taxon>
        <taxon>Pteriomorphia</taxon>
        <taxon>Ostreida</taxon>
        <taxon>Ostreoidea</taxon>
        <taxon>Ostreidae</taxon>
        <taxon>Magallana</taxon>
    </lineage>
</organism>
<accession>A0A8W8KFP5</accession>
<keyword evidence="2" id="KW-1185">Reference proteome</keyword>
<proteinExistence type="predicted"/>
<name>A0A8W8KFP5_MAGGI</name>
<dbReference type="AlphaFoldDB" id="A0A8W8KFP5"/>
<reference evidence="1" key="1">
    <citation type="submission" date="2022-08" db="UniProtKB">
        <authorList>
            <consortium name="EnsemblMetazoa"/>
        </authorList>
    </citation>
    <scope>IDENTIFICATION</scope>
    <source>
        <strain evidence="1">05x7-T-G4-1.051#20</strain>
    </source>
</reference>
<evidence type="ECO:0000313" key="2">
    <source>
        <dbReference type="Proteomes" id="UP000005408"/>
    </source>
</evidence>
<sequence length="122" mass="14361">MENAKQLKALLCIHDEAISRIQHLESIQKELDQRLFQASVTGQNEFQRQYLLRLSVIEGYQYMVKCYRRKVWSRVLELSNLILQTSPGEGVTVLPESPTRRLVIDRMAQPETENFCQMYRSQ</sequence>
<protein>
    <submittedName>
        <fullName evidence="1">Uncharacterized protein</fullName>
    </submittedName>
</protein>